<accession>A0ABP8HJ10</accession>
<keyword evidence="1" id="KW-0732">Signal</keyword>
<name>A0ABP8HJ10_9ACTN</name>
<dbReference type="RefSeq" id="WP_345666250.1">
    <property type="nucleotide sequence ID" value="NZ_BAABET010000018.1"/>
</dbReference>
<organism evidence="2 3">
    <name type="scientific">Streptomyces venetus</name>
    <dbReference type="NCBI Taxonomy" id="1701086"/>
    <lineage>
        <taxon>Bacteria</taxon>
        <taxon>Bacillati</taxon>
        <taxon>Actinomycetota</taxon>
        <taxon>Actinomycetes</taxon>
        <taxon>Kitasatosporales</taxon>
        <taxon>Streptomycetaceae</taxon>
        <taxon>Streptomyces</taxon>
    </lineage>
</organism>
<feature type="signal peptide" evidence="1">
    <location>
        <begin position="1"/>
        <end position="26"/>
    </location>
</feature>
<feature type="chain" id="PRO_5047009888" evidence="1">
    <location>
        <begin position="27"/>
        <end position="148"/>
    </location>
</feature>
<protein>
    <submittedName>
        <fullName evidence="2">Uncharacterized protein</fullName>
    </submittedName>
</protein>
<evidence type="ECO:0000256" key="1">
    <source>
        <dbReference type="SAM" id="SignalP"/>
    </source>
</evidence>
<reference evidence="3" key="1">
    <citation type="journal article" date="2019" name="Int. J. Syst. Evol. Microbiol.">
        <title>The Global Catalogue of Microorganisms (GCM) 10K type strain sequencing project: providing services to taxonomists for standard genome sequencing and annotation.</title>
        <authorList>
            <consortium name="The Broad Institute Genomics Platform"/>
            <consortium name="The Broad Institute Genome Sequencing Center for Infectious Disease"/>
            <person name="Wu L."/>
            <person name="Ma J."/>
        </authorList>
    </citation>
    <scope>NUCLEOTIDE SEQUENCE [LARGE SCALE GENOMIC DNA]</scope>
    <source>
        <strain evidence="3">JCM 31290</strain>
    </source>
</reference>
<sequence>MSAGKRAAALMVAAGFAVALATPASAAEVYASDWYNGLGSNYAHSRTTAPGTPGAAVYAHIFWNGTRVGVDIETTDTKRDGRGAVAFLSYEVKIGREWLSASETMAHASGGFASKGYKEAHSKYPTRYLSVMACTVKSGSFVKCSDPA</sequence>
<comment type="caution">
    <text evidence="2">The sequence shown here is derived from an EMBL/GenBank/DDBJ whole genome shotgun (WGS) entry which is preliminary data.</text>
</comment>
<evidence type="ECO:0000313" key="2">
    <source>
        <dbReference type="EMBL" id="GAA4340028.1"/>
    </source>
</evidence>
<dbReference type="Proteomes" id="UP001501115">
    <property type="component" value="Unassembled WGS sequence"/>
</dbReference>
<keyword evidence="3" id="KW-1185">Reference proteome</keyword>
<gene>
    <name evidence="2" type="ORF">GCM10023086_75350</name>
</gene>
<evidence type="ECO:0000313" key="3">
    <source>
        <dbReference type="Proteomes" id="UP001501115"/>
    </source>
</evidence>
<proteinExistence type="predicted"/>
<dbReference type="EMBL" id="BAABET010000018">
    <property type="protein sequence ID" value="GAA4340028.1"/>
    <property type="molecule type" value="Genomic_DNA"/>
</dbReference>